<evidence type="ECO:0000259" key="2">
    <source>
        <dbReference type="Pfam" id="PF02719"/>
    </source>
</evidence>
<evidence type="ECO:0000256" key="1">
    <source>
        <dbReference type="ARBA" id="ARBA00007430"/>
    </source>
</evidence>
<proteinExistence type="inferred from homology"/>
<dbReference type="PANTHER" id="PTHR43318">
    <property type="entry name" value="UDP-N-ACETYLGLUCOSAMINE 4,6-DEHYDRATASE"/>
    <property type="match status" value="1"/>
</dbReference>
<dbReference type="AlphaFoldDB" id="T0ZEN7"/>
<reference evidence="3" key="2">
    <citation type="journal article" date="2014" name="ISME J.">
        <title>Microbial stratification in low pH oxic and suboxic macroscopic growths along an acid mine drainage.</title>
        <authorList>
            <person name="Mendez-Garcia C."/>
            <person name="Mesa V."/>
            <person name="Sprenger R.R."/>
            <person name="Richter M."/>
            <person name="Diez M.S."/>
            <person name="Solano J."/>
            <person name="Bargiela R."/>
            <person name="Golyshina O.V."/>
            <person name="Manteca A."/>
            <person name="Ramos J.L."/>
            <person name="Gallego J.R."/>
            <person name="Llorente I."/>
            <person name="Martins Dos Santos V.A."/>
            <person name="Jensen O.N."/>
            <person name="Pelaez A.I."/>
            <person name="Sanchez J."/>
            <person name="Ferrer M."/>
        </authorList>
    </citation>
    <scope>NUCLEOTIDE SEQUENCE</scope>
</reference>
<dbReference type="SUPFAM" id="SSF51735">
    <property type="entry name" value="NAD(P)-binding Rossmann-fold domains"/>
    <property type="match status" value="1"/>
</dbReference>
<comment type="similarity">
    <text evidence="1">Belongs to the polysaccharide synthase family.</text>
</comment>
<feature type="domain" description="Polysaccharide biosynthesis protein CapD-like" evidence="2">
    <location>
        <begin position="15"/>
        <end position="133"/>
    </location>
</feature>
<dbReference type="EMBL" id="AUZZ01007368">
    <property type="protein sequence ID" value="EQD42737.1"/>
    <property type="molecule type" value="Genomic_DNA"/>
</dbReference>
<accession>T0ZEN7</accession>
<reference evidence="3" key="1">
    <citation type="submission" date="2013-08" db="EMBL/GenBank/DDBJ databases">
        <authorList>
            <person name="Mendez C."/>
            <person name="Richter M."/>
            <person name="Ferrer M."/>
            <person name="Sanchez J."/>
        </authorList>
    </citation>
    <scope>NUCLEOTIDE SEQUENCE</scope>
</reference>
<protein>
    <submittedName>
        <fullName evidence="3">Polysaccharide biosynthesis protein CapD-like domain protein</fullName>
    </submittedName>
</protein>
<dbReference type="InterPro" id="IPR051203">
    <property type="entry name" value="Polysaccharide_Synthase-Rel"/>
</dbReference>
<feature type="non-terminal residue" evidence="3">
    <location>
        <position position="1"/>
    </location>
</feature>
<organism evidence="3">
    <name type="scientific">mine drainage metagenome</name>
    <dbReference type="NCBI Taxonomy" id="410659"/>
    <lineage>
        <taxon>unclassified sequences</taxon>
        <taxon>metagenomes</taxon>
        <taxon>ecological metagenomes</taxon>
    </lineage>
</organism>
<gene>
    <name evidence="3" type="ORF">B2A_10212</name>
</gene>
<name>T0ZEN7_9ZZZZ</name>
<dbReference type="PANTHER" id="PTHR43318:SF1">
    <property type="entry name" value="POLYSACCHARIDE BIOSYNTHESIS PROTEIN EPSC-RELATED"/>
    <property type="match status" value="1"/>
</dbReference>
<dbReference type="Pfam" id="PF02719">
    <property type="entry name" value="Polysacc_synt_2"/>
    <property type="match status" value="1"/>
</dbReference>
<evidence type="ECO:0000313" key="3">
    <source>
        <dbReference type="EMBL" id="EQD42737.1"/>
    </source>
</evidence>
<dbReference type="Gene3D" id="3.40.50.720">
    <property type="entry name" value="NAD(P)-binding Rossmann-like Domain"/>
    <property type="match status" value="1"/>
</dbReference>
<dbReference type="InterPro" id="IPR036291">
    <property type="entry name" value="NAD(P)-bd_dom_sf"/>
</dbReference>
<dbReference type="InterPro" id="IPR003869">
    <property type="entry name" value="Polysac_CapD-like"/>
</dbReference>
<comment type="caution">
    <text evidence="3">The sequence shown here is derived from an EMBL/GenBank/DDBJ whole genome shotgun (WGS) entry which is preliminary data.</text>
</comment>
<sequence>SYRIDRRLVARHPGLIFNTVLEDVTCRERMDVLFEKARPEVVLHSAAYKHVPLVEDNPVAAVWNNVFGTKVVADSAIAHGVRHFVFISTDKTVNPTNVMGTTKRLGELYCQALKQTGSTRFVIVRFGNVLASGAPSCLFLKNRSQAGGP</sequence>